<sequence length="649" mass="73031">MKHLRYLIIGLFLPQIIFAQQKLQLKDLLKNFYDFSALPQYLSNVNIGQESTYDRTGGNNDGFNGTYSFVRRNADSTLVLLDVKGAGVINRIWTPTPTDDSLDFYIDNDAKPSFSIIYRDLFTGKVYPFVAPLCANQLGGFYCYLPIPFARSCKIVLRGKRAEFHQIDYHLYPKGTAVKPFSLPLQEDEKGALETIKTLWAKTTPGVHDFYQTPFTTATKEIALKPSQTALLFEATTGGRIIGFEIESATALDELAKNMDLRVTYDGEQTPAVYCPLADYFGYAFGKASMKGLMVGADGKKHYSWFPMPFDKSAKIELVYRSANGGDPSIGTVNLLCNVYSTNQKRDAAQEGKFYAYWNHENPVPTGKPYTELQANGKGHFVGVALQAQGLVPGITGFFEGDDSTVVDGQMRMHGTGSEDSFNGGWYALLDRWDAAMSLPLSGSLTYSIPLSRTGGYRFYISDKVPFAKSFLQTIEHGPEHNAWPSDYTSVSYYYCDQSNTQIIIPNAENTRIYMPDTLQIFPQLAYTAMDNFMNVEAKWTYPTSAKTMFYTVQENSLIKMSLQDIPEGKYTMFLDYDKGPDAADFSLWQRQTALTDWMNANANKTERVPMQEVCAIQITNLNNSFSFHFKTPEGKNKFTLNRVILVRE</sequence>
<name>A0A4U3L9F3_9BACT</name>
<dbReference type="RefSeq" id="WP_137259952.1">
    <property type="nucleotide sequence ID" value="NZ_SZQL01000001.1"/>
</dbReference>
<protein>
    <submittedName>
        <fullName evidence="1">DUF2961 domain-containing protein</fullName>
    </submittedName>
</protein>
<dbReference type="AlphaFoldDB" id="A0A4U3L9F3"/>
<evidence type="ECO:0000313" key="1">
    <source>
        <dbReference type="EMBL" id="TKK71712.1"/>
    </source>
</evidence>
<dbReference type="Gene3D" id="2.60.120.1390">
    <property type="match status" value="3"/>
</dbReference>
<dbReference type="Proteomes" id="UP000305848">
    <property type="component" value="Unassembled WGS sequence"/>
</dbReference>
<dbReference type="OrthoDB" id="2518538at2"/>
<dbReference type="InterPro" id="IPR021345">
    <property type="entry name" value="DUF2961"/>
</dbReference>
<gene>
    <name evidence="1" type="ORF">FC093_01440</name>
</gene>
<evidence type="ECO:0000313" key="2">
    <source>
        <dbReference type="Proteomes" id="UP000305848"/>
    </source>
</evidence>
<reference evidence="1 2" key="1">
    <citation type="submission" date="2019-05" db="EMBL/GenBank/DDBJ databases">
        <title>Panacibacter sp. strain 17mud1-8 Genome sequencing and assembly.</title>
        <authorList>
            <person name="Chhetri G."/>
        </authorList>
    </citation>
    <scope>NUCLEOTIDE SEQUENCE [LARGE SCALE GENOMIC DNA]</scope>
    <source>
        <strain evidence="1 2">17mud1-8</strain>
    </source>
</reference>
<organism evidence="1 2">
    <name type="scientific">Ilyomonas limi</name>
    <dbReference type="NCBI Taxonomy" id="2575867"/>
    <lineage>
        <taxon>Bacteria</taxon>
        <taxon>Pseudomonadati</taxon>
        <taxon>Bacteroidota</taxon>
        <taxon>Chitinophagia</taxon>
        <taxon>Chitinophagales</taxon>
        <taxon>Chitinophagaceae</taxon>
        <taxon>Ilyomonas</taxon>
    </lineage>
</organism>
<comment type="caution">
    <text evidence="1">The sequence shown here is derived from an EMBL/GenBank/DDBJ whole genome shotgun (WGS) entry which is preliminary data.</text>
</comment>
<proteinExistence type="predicted"/>
<keyword evidence="2" id="KW-1185">Reference proteome</keyword>
<dbReference type="EMBL" id="SZQL01000001">
    <property type="protein sequence ID" value="TKK71712.1"/>
    <property type="molecule type" value="Genomic_DNA"/>
</dbReference>
<dbReference type="Pfam" id="PF11175">
    <property type="entry name" value="DUF2961"/>
    <property type="match status" value="1"/>
</dbReference>
<accession>A0A4U3L9F3</accession>